<dbReference type="EMBL" id="CATQJA010002659">
    <property type="protein sequence ID" value="CAJ0580311.1"/>
    <property type="molecule type" value="Genomic_DNA"/>
</dbReference>
<dbReference type="InterPro" id="IPR011009">
    <property type="entry name" value="Kinase-like_dom_sf"/>
</dbReference>
<feature type="domain" description="CHK kinase-like" evidence="1">
    <location>
        <begin position="135"/>
        <end position="305"/>
    </location>
</feature>
<dbReference type="PANTHER" id="PTHR23020:SF15">
    <property type="entry name" value="CHK KINASE-LIKE DOMAIN-CONTAINING PROTEIN"/>
    <property type="match status" value="1"/>
</dbReference>
<evidence type="ECO:0000313" key="3">
    <source>
        <dbReference type="Proteomes" id="UP001177023"/>
    </source>
</evidence>
<name>A0AA36D409_9BILA</name>
<proteinExistence type="predicted"/>
<sequence length="381" mass="43627">MIAESSISWEELEAAMNSAFSVKTRIGPRRSVKRIGEGNGFLSTIYRIDLDWQGSEDGGKTPPKTCALKVSSLGVVEDLFEIIGSSDKKHLKEYYARSMADNELFFYSKIGEFGLERVRTPRFYCGRKFDGKTSFLAMELLEKASICHIYDMSSEAQILAVLDQCAMVNGKSLSHVETIAKCIDAGFYDQLVEDFNTKEKTAAGILRLMERFLRTRNIILRSGKRIARSTCCAKEISGPPNVMWKKEGNEADLMGILDWQLVHLGNPLEDVFKWISLTIQPEDYTSRRDFYLKFYYEALLRYADGKEIPWSSLEEFISAFELMYVWQTALYCRIVANTGDMLFDGMTDSEKEPLKRLYHGKFFKMLDEAARIIDLRAQEIL</sequence>
<organism evidence="2 3">
    <name type="scientific">Mesorhabditis spiculigera</name>
    <dbReference type="NCBI Taxonomy" id="96644"/>
    <lineage>
        <taxon>Eukaryota</taxon>
        <taxon>Metazoa</taxon>
        <taxon>Ecdysozoa</taxon>
        <taxon>Nematoda</taxon>
        <taxon>Chromadorea</taxon>
        <taxon>Rhabditida</taxon>
        <taxon>Rhabditina</taxon>
        <taxon>Rhabditomorpha</taxon>
        <taxon>Rhabditoidea</taxon>
        <taxon>Rhabditidae</taxon>
        <taxon>Mesorhabditinae</taxon>
        <taxon>Mesorhabditis</taxon>
    </lineage>
</organism>
<dbReference type="Proteomes" id="UP001177023">
    <property type="component" value="Unassembled WGS sequence"/>
</dbReference>
<dbReference type="Gene3D" id="3.90.1200.10">
    <property type="match status" value="1"/>
</dbReference>
<feature type="non-terminal residue" evidence="2">
    <location>
        <position position="1"/>
    </location>
</feature>
<dbReference type="AlphaFoldDB" id="A0AA36D409"/>
<evidence type="ECO:0000259" key="1">
    <source>
        <dbReference type="SMART" id="SM00587"/>
    </source>
</evidence>
<evidence type="ECO:0000313" key="2">
    <source>
        <dbReference type="EMBL" id="CAJ0580311.1"/>
    </source>
</evidence>
<dbReference type="Pfam" id="PF07914">
    <property type="entry name" value="DUF1679"/>
    <property type="match status" value="2"/>
</dbReference>
<dbReference type="InterPro" id="IPR052961">
    <property type="entry name" value="Oxido-Kinase-like_Enzymes"/>
</dbReference>
<gene>
    <name evidence="2" type="ORF">MSPICULIGERA_LOCUS18509</name>
</gene>
<dbReference type="InterPro" id="IPR012877">
    <property type="entry name" value="Dhs-27"/>
</dbReference>
<dbReference type="SUPFAM" id="SSF56112">
    <property type="entry name" value="Protein kinase-like (PK-like)"/>
    <property type="match status" value="1"/>
</dbReference>
<dbReference type="InterPro" id="IPR015897">
    <property type="entry name" value="CHK_kinase-like"/>
</dbReference>
<dbReference type="PANTHER" id="PTHR23020">
    <property type="entry name" value="UNCHARACTERIZED NUCLEAR HORMONE RECEPTOR-RELATED"/>
    <property type="match status" value="1"/>
</dbReference>
<reference evidence="2" key="1">
    <citation type="submission" date="2023-06" db="EMBL/GenBank/DDBJ databases">
        <authorList>
            <person name="Delattre M."/>
        </authorList>
    </citation>
    <scope>NUCLEOTIDE SEQUENCE</scope>
    <source>
        <strain evidence="2">AF72</strain>
    </source>
</reference>
<dbReference type="SMART" id="SM00587">
    <property type="entry name" value="CHK"/>
    <property type="match status" value="1"/>
</dbReference>
<protein>
    <recommendedName>
        <fullName evidence="1">CHK kinase-like domain-containing protein</fullName>
    </recommendedName>
</protein>
<accession>A0AA36D409</accession>
<comment type="caution">
    <text evidence="2">The sequence shown here is derived from an EMBL/GenBank/DDBJ whole genome shotgun (WGS) entry which is preliminary data.</text>
</comment>
<keyword evidence="3" id="KW-1185">Reference proteome</keyword>